<evidence type="ECO:0000256" key="7">
    <source>
        <dbReference type="SAM" id="Phobius"/>
    </source>
</evidence>
<keyword evidence="4 7" id="KW-0812">Transmembrane</keyword>
<feature type="transmembrane region" description="Helical" evidence="7">
    <location>
        <begin position="82"/>
        <end position="110"/>
    </location>
</feature>
<feature type="transmembrane region" description="Helical" evidence="7">
    <location>
        <begin position="391"/>
        <end position="410"/>
    </location>
</feature>
<dbReference type="GO" id="GO:0005886">
    <property type="term" value="C:plasma membrane"/>
    <property type="evidence" value="ECO:0007669"/>
    <property type="project" value="UniProtKB-SubCell"/>
</dbReference>
<evidence type="ECO:0000256" key="2">
    <source>
        <dbReference type="ARBA" id="ARBA00007430"/>
    </source>
</evidence>
<dbReference type="PANTHER" id="PTHR30250:SF10">
    <property type="entry name" value="LIPOPOLYSACCHARIDE BIOSYNTHESIS PROTEIN WZXC"/>
    <property type="match status" value="1"/>
</dbReference>
<feature type="transmembrane region" description="Helical" evidence="7">
    <location>
        <begin position="12"/>
        <end position="31"/>
    </location>
</feature>
<feature type="transmembrane region" description="Helical" evidence="7">
    <location>
        <begin position="117"/>
        <end position="135"/>
    </location>
</feature>
<proteinExistence type="inferred from homology"/>
<dbReference type="Pfam" id="PF13440">
    <property type="entry name" value="Polysacc_synt_3"/>
    <property type="match status" value="1"/>
</dbReference>
<sequence length="426" mass="44018">MGALRLSGPLRGVASIVSGSVAGQAVVILTYPLLTRLYDPGDFGLFTVFASVVSMIAVASTASLESAVPLPVDDRDAAAVAWAALAFVAATGLVTALVGAVAAAPLAALLGAPRLAGYWWLVVLTVLAFGTYLVLSDWMVRDRSYGALGRRNLLQGIGQVGTQLGLGLAGVRPVGLLMGLGVGRVIALGGLVSRRGLLRQPRPTVAAIRAAVRRYRRFPLIAMPSALVNSAGLEVPLLLVAALYGDVRAGFLGLTVRVISGPFTVIGQAVNQVFAGESSAAIRTPNGTLGRIVRTSVRRLLLVGAVPAAVLLAAGPALFGVVFGQEWTEAGEYARLLALAYLGQLAVVPVSSTLFLLERQHHELAWVVLRLLLTAGGPLVCGIAGAPVTTAIAALAAGHALSYVLLYLLCIRAADDADRRFRAGSS</sequence>
<dbReference type="InterPro" id="IPR050833">
    <property type="entry name" value="Poly_Biosynth_Transport"/>
</dbReference>
<feature type="transmembrane region" description="Helical" evidence="7">
    <location>
        <begin position="300"/>
        <end position="324"/>
    </location>
</feature>
<comment type="similarity">
    <text evidence="2">Belongs to the polysaccharide synthase family.</text>
</comment>
<evidence type="ECO:0000256" key="4">
    <source>
        <dbReference type="ARBA" id="ARBA00022692"/>
    </source>
</evidence>
<evidence type="ECO:0000256" key="3">
    <source>
        <dbReference type="ARBA" id="ARBA00022475"/>
    </source>
</evidence>
<dbReference type="EMBL" id="VIWU01000001">
    <property type="protein sequence ID" value="TWF79021.1"/>
    <property type="molecule type" value="Genomic_DNA"/>
</dbReference>
<evidence type="ECO:0000256" key="6">
    <source>
        <dbReference type="ARBA" id="ARBA00023136"/>
    </source>
</evidence>
<dbReference type="AlphaFoldDB" id="A0A561SW15"/>
<feature type="transmembrane region" description="Helical" evidence="7">
    <location>
        <begin position="336"/>
        <end position="357"/>
    </location>
</feature>
<comment type="caution">
    <text evidence="8">The sequence shown here is derived from an EMBL/GenBank/DDBJ whole genome shotgun (WGS) entry which is preliminary data.</text>
</comment>
<evidence type="ECO:0000256" key="1">
    <source>
        <dbReference type="ARBA" id="ARBA00004651"/>
    </source>
</evidence>
<keyword evidence="6 7" id="KW-0472">Membrane</keyword>
<evidence type="ECO:0000313" key="9">
    <source>
        <dbReference type="Proteomes" id="UP000321261"/>
    </source>
</evidence>
<evidence type="ECO:0000313" key="8">
    <source>
        <dbReference type="EMBL" id="TWF79021.1"/>
    </source>
</evidence>
<keyword evidence="5 7" id="KW-1133">Transmembrane helix</keyword>
<feature type="transmembrane region" description="Helical" evidence="7">
    <location>
        <begin position="364"/>
        <end position="385"/>
    </location>
</feature>
<protein>
    <submittedName>
        <fullName evidence="8">O-antigen/teichoic acid export membrane protein</fullName>
    </submittedName>
</protein>
<accession>A0A561SW15</accession>
<reference evidence="8 9" key="1">
    <citation type="submission" date="2019-06" db="EMBL/GenBank/DDBJ databases">
        <title>Sequencing the genomes of 1000 actinobacteria strains.</title>
        <authorList>
            <person name="Klenk H.-P."/>
        </authorList>
    </citation>
    <scope>NUCLEOTIDE SEQUENCE [LARGE SCALE GENOMIC DNA]</scope>
    <source>
        <strain evidence="8 9">DSM 45671</strain>
    </source>
</reference>
<name>A0A561SW15_9PSEU</name>
<keyword evidence="9" id="KW-1185">Reference proteome</keyword>
<feature type="transmembrane region" description="Helical" evidence="7">
    <location>
        <begin position="43"/>
        <end position="62"/>
    </location>
</feature>
<dbReference type="RefSeq" id="WP_147257929.1">
    <property type="nucleotide sequence ID" value="NZ_VIWU01000001.1"/>
</dbReference>
<dbReference type="Proteomes" id="UP000321261">
    <property type="component" value="Unassembled WGS sequence"/>
</dbReference>
<keyword evidence="3" id="KW-1003">Cell membrane</keyword>
<evidence type="ECO:0000256" key="5">
    <source>
        <dbReference type="ARBA" id="ARBA00022989"/>
    </source>
</evidence>
<dbReference type="OrthoDB" id="3831435at2"/>
<organism evidence="8 9">
    <name type="scientific">Pseudonocardia hierapolitana</name>
    <dbReference type="NCBI Taxonomy" id="1128676"/>
    <lineage>
        <taxon>Bacteria</taxon>
        <taxon>Bacillati</taxon>
        <taxon>Actinomycetota</taxon>
        <taxon>Actinomycetes</taxon>
        <taxon>Pseudonocardiales</taxon>
        <taxon>Pseudonocardiaceae</taxon>
        <taxon>Pseudonocardia</taxon>
    </lineage>
</organism>
<comment type="subcellular location">
    <subcellularLocation>
        <location evidence="1">Cell membrane</location>
        <topology evidence="1">Multi-pass membrane protein</topology>
    </subcellularLocation>
</comment>
<dbReference type="PANTHER" id="PTHR30250">
    <property type="entry name" value="PST FAMILY PREDICTED COLANIC ACID TRANSPORTER"/>
    <property type="match status" value="1"/>
</dbReference>
<gene>
    <name evidence="8" type="ORF">FHX44_114947</name>
</gene>